<dbReference type="SUPFAM" id="SSF51735">
    <property type="entry name" value="NAD(P)-binding Rossmann-fold domains"/>
    <property type="match status" value="1"/>
</dbReference>
<dbReference type="AlphaFoldDB" id="A0A4R6AJT9"/>
<dbReference type="PRINTS" id="PR00080">
    <property type="entry name" value="SDRFAMILY"/>
</dbReference>
<dbReference type="OrthoDB" id="9790146at2"/>
<comment type="caution">
    <text evidence="3">The sequence shown here is derived from an EMBL/GenBank/DDBJ whole genome shotgun (WGS) entry which is preliminary data.</text>
</comment>
<reference evidence="3 4" key="1">
    <citation type="submission" date="2019-03" db="EMBL/GenBank/DDBJ databases">
        <title>Rhodobacteraceae bacterium SM1902, a new member of the family Rhodobacteraceae isolated from Yantai.</title>
        <authorList>
            <person name="Sun Y."/>
        </authorList>
    </citation>
    <scope>NUCLEOTIDE SEQUENCE [LARGE SCALE GENOMIC DNA]</scope>
    <source>
        <strain evidence="3 4">SM1902</strain>
    </source>
</reference>
<dbReference type="PANTHER" id="PTHR43639:SF1">
    <property type="entry name" value="SHORT-CHAIN DEHYDROGENASE_REDUCTASE FAMILY PROTEIN"/>
    <property type="match status" value="1"/>
</dbReference>
<name>A0A4R6AJT9_9RHOB</name>
<keyword evidence="2" id="KW-0560">Oxidoreductase</keyword>
<dbReference type="RefSeq" id="WP_133344484.1">
    <property type="nucleotide sequence ID" value="NZ_SMZO01000081.1"/>
</dbReference>
<dbReference type="GO" id="GO:0016491">
    <property type="term" value="F:oxidoreductase activity"/>
    <property type="evidence" value="ECO:0007669"/>
    <property type="project" value="UniProtKB-KW"/>
</dbReference>
<dbReference type="FunFam" id="3.40.50.720:FF:000084">
    <property type="entry name" value="Short-chain dehydrogenase reductase"/>
    <property type="match status" value="1"/>
</dbReference>
<evidence type="ECO:0000256" key="1">
    <source>
        <dbReference type="ARBA" id="ARBA00006484"/>
    </source>
</evidence>
<comment type="similarity">
    <text evidence="1">Belongs to the short-chain dehydrogenases/reductases (SDR) family.</text>
</comment>
<dbReference type="PRINTS" id="PR00081">
    <property type="entry name" value="GDHRDH"/>
</dbReference>
<dbReference type="InterPro" id="IPR002347">
    <property type="entry name" value="SDR_fam"/>
</dbReference>
<dbReference type="CDD" id="cd05233">
    <property type="entry name" value="SDR_c"/>
    <property type="match status" value="1"/>
</dbReference>
<evidence type="ECO:0000313" key="3">
    <source>
        <dbReference type="EMBL" id="TDL83817.1"/>
    </source>
</evidence>
<protein>
    <submittedName>
        <fullName evidence="3">SDR family oxidoreductase</fullName>
    </submittedName>
</protein>
<dbReference type="InterPro" id="IPR036291">
    <property type="entry name" value="NAD(P)-bd_dom_sf"/>
</dbReference>
<sequence>MSFSVEGKTAIVTGAAHGIGLAIARHLLEAGANVMFADIDEARLKEELSDEADNDHAAYFAGDLRERLTLANLMSATIEKFDRLDILVNASRQVVATDPDHLLDLDETVSQQLEQNLMIALRLSQLAAKRMIAQSVEDQDSETDMSPSRPAGSIINLSSIAARRTHPQLLAFSVSTAALDQLTRSLAVALAPSRIRVNAVAFGSVMSSSLKDKLKENRSFRSDIVDHTPMSRIARPTEVTETVQFLASEGAGFMTGQILTVDGGRTLLDPVNAPAH</sequence>
<organism evidence="3 4">
    <name type="scientific">Meridianimarinicoccus aquatilis</name>
    <dbReference type="NCBI Taxonomy" id="2552766"/>
    <lineage>
        <taxon>Bacteria</taxon>
        <taxon>Pseudomonadati</taxon>
        <taxon>Pseudomonadota</taxon>
        <taxon>Alphaproteobacteria</taxon>
        <taxon>Rhodobacterales</taxon>
        <taxon>Paracoccaceae</taxon>
        <taxon>Meridianimarinicoccus</taxon>
    </lineage>
</organism>
<dbReference type="Pfam" id="PF13561">
    <property type="entry name" value="adh_short_C2"/>
    <property type="match status" value="1"/>
</dbReference>
<evidence type="ECO:0000313" key="4">
    <source>
        <dbReference type="Proteomes" id="UP000294562"/>
    </source>
</evidence>
<proteinExistence type="inferred from homology"/>
<evidence type="ECO:0000256" key="2">
    <source>
        <dbReference type="ARBA" id="ARBA00023002"/>
    </source>
</evidence>
<dbReference type="Proteomes" id="UP000294562">
    <property type="component" value="Unassembled WGS sequence"/>
</dbReference>
<accession>A0A4R6AJT9</accession>
<dbReference type="Gene3D" id="3.40.50.720">
    <property type="entry name" value="NAD(P)-binding Rossmann-like Domain"/>
    <property type="match status" value="1"/>
</dbReference>
<dbReference type="PANTHER" id="PTHR43639">
    <property type="entry name" value="OXIDOREDUCTASE, SHORT-CHAIN DEHYDROGENASE/REDUCTASE FAMILY (AFU_ORTHOLOGUE AFUA_5G02870)"/>
    <property type="match status" value="1"/>
</dbReference>
<dbReference type="EMBL" id="SMZO01000081">
    <property type="protein sequence ID" value="TDL83817.1"/>
    <property type="molecule type" value="Genomic_DNA"/>
</dbReference>
<gene>
    <name evidence="3" type="ORF">E2L05_19055</name>
</gene>
<keyword evidence="4" id="KW-1185">Reference proteome</keyword>